<dbReference type="GO" id="GO:0004521">
    <property type="term" value="F:RNA endonuclease activity"/>
    <property type="evidence" value="ECO:0007669"/>
    <property type="project" value="InterPro"/>
</dbReference>
<accession>A0A8J7YC42</accession>
<dbReference type="Proteomes" id="UP000766550">
    <property type="component" value="Unassembled WGS sequence"/>
</dbReference>
<evidence type="ECO:0000313" key="2">
    <source>
        <dbReference type="EMBL" id="MBV0925713.1"/>
    </source>
</evidence>
<sequence length="143" mass="15984">MTVFVDTGVFYAQHDEDTSRHAAAQRAMKAIAGGRFGRPMTSDYVYDETVTLTLSRFADSSEATTVSNRILGRADFPEMVTLLFLERAQFFEAIDIRTRYEDQSLSFTDATTVALVNEYDIDHVLSFDDDFDGIVSCLDPAAL</sequence>
<dbReference type="GO" id="GO:0016075">
    <property type="term" value="P:rRNA catabolic process"/>
    <property type="evidence" value="ECO:0007669"/>
    <property type="project" value="TreeGrafter"/>
</dbReference>
<dbReference type="InterPro" id="IPR029060">
    <property type="entry name" value="PIN-like_dom_sf"/>
</dbReference>
<protein>
    <submittedName>
        <fullName evidence="2">PIN domain-containing protein</fullName>
    </submittedName>
</protein>
<dbReference type="PANTHER" id="PTHR42188:SF1">
    <property type="entry name" value="23S RRNA-SPECIFIC ENDONUCLEASE VAPC20"/>
    <property type="match status" value="1"/>
</dbReference>
<dbReference type="InterPro" id="IPR002716">
    <property type="entry name" value="PIN_dom"/>
</dbReference>
<evidence type="ECO:0000313" key="3">
    <source>
        <dbReference type="Proteomes" id="UP000766550"/>
    </source>
</evidence>
<dbReference type="EMBL" id="JAHQXF010000002">
    <property type="protein sequence ID" value="MBV0925713.1"/>
    <property type="molecule type" value="Genomic_DNA"/>
</dbReference>
<dbReference type="PANTHER" id="PTHR42188">
    <property type="entry name" value="23S RRNA-SPECIFIC ENDONUCLEASE VAPC20"/>
    <property type="match status" value="1"/>
</dbReference>
<comment type="caution">
    <text evidence="2">The sequence shown here is derived from an EMBL/GenBank/DDBJ whole genome shotgun (WGS) entry which is preliminary data.</text>
</comment>
<proteinExistence type="predicted"/>
<dbReference type="OrthoDB" id="198094at2157"/>
<dbReference type="Pfam" id="PF01850">
    <property type="entry name" value="PIN"/>
    <property type="match status" value="1"/>
</dbReference>
<keyword evidence="3" id="KW-1185">Reference proteome</keyword>
<feature type="domain" description="PIN" evidence="1">
    <location>
        <begin position="3"/>
        <end position="132"/>
    </location>
</feature>
<name>A0A8J7YC42_9EURY</name>
<dbReference type="AlphaFoldDB" id="A0A8J7YC42"/>
<organism evidence="2 3">
    <name type="scientific">Haloarcula limicola</name>
    <dbReference type="NCBI Taxonomy" id="1429915"/>
    <lineage>
        <taxon>Archaea</taxon>
        <taxon>Methanobacteriati</taxon>
        <taxon>Methanobacteriota</taxon>
        <taxon>Stenosarchaea group</taxon>
        <taxon>Halobacteria</taxon>
        <taxon>Halobacteriales</taxon>
        <taxon>Haloarculaceae</taxon>
        <taxon>Haloarcula</taxon>
    </lineage>
</organism>
<dbReference type="SUPFAM" id="SSF88723">
    <property type="entry name" value="PIN domain-like"/>
    <property type="match status" value="1"/>
</dbReference>
<reference evidence="2 3" key="1">
    <citation type="submission" date="2021-06" db="EMBL/GenBank/DDBJ databases">
        <title>New haloarchaea isolates fom saline soil.</title>
        <authorList>
            <person name="Duran-Viseras A."/>
            <person name="Sanchez-Porro C.S."/>
            <person name="Ventosa A."/>
        </authorList>
    </citation>
    <scope>NUCLEOTIDE SEQUENCE [LARGE SCALE GENOMIC DNA]</scope>
    <source>
        <strain evidence="2 3">JCM 183640</strain>
    </source>
</reference>
<dbReference type="Gene3D" id="3.40.50.1010">
    <property type="entry name" value="5'-nuclease"/>
    <property type="match status" value="1"/>
</dbReference>
<dbReference type="InterPro" id="IPR039018">
    <property type="entry name" value="VapC20-like"/>
</dbReference>
<evidence type="ECO:0000259" key="1">
    <source>
        <dbReference type="Pfam" id="PF01850"/>
    </source>
</evidence>
<gene>
    <name evidence="2" type="ORF">KTS45_16030</name>
</gene>